<evidence type="ECO:0000313" key="3">
    <source>
        <dbReference type="Proteomes" id="UP000188298"/>
    </source>
</evidence>
<name>A0A1Q2LJR9_9HELI</name>
<proteinExistence type="predicted"/>
<evidence type="ECO:0000313" key="2">
    <source>
        <dbReference type="EMBL" id="AQQ60267.1"/>
    </source>
</evidence>
<reference evidence="2 3" key="1">
    <citation type="submission" date="2017-02" db="EMBL/GenBank/DDBJ databases">
        <title>Whole genome sequencing of Helicobacter bilis strain AAQJH.</title>
        <authorList>
            <person name="Conlan S."/>
            <person name="Thomas P.J."/>
            <person name="Mullikin J."/>
            <person name="Palmore T.N."/>
            <person name="Frank K.M."/>
            <person name="Segre J.A."/>
        </authorList>
    </citation>
    <scope>NUCLEOTIDE SEQUENCE [LARGE SCALE GENOMIC DNA]</scope>
    <source>
        <strain evidence="2 3">AAQJH</strain>
    </source>
</reference>
<dbReference type="InterPro" id="IPR029442">
    <property type="entry name" value="GyrI-like"/>
</dbReference>
<dbReference type="Pfam" id="PF06445">
    <property type="entry name" value="GyrI-like"/>
    <property type="match status" value="1"/>
</dbReference>
<dbReference type="SUPFAM" id="SSF55136">
    <property type="entry name" value="Probable bacterial effector-binding domain"/>
    <property type="match status" value="1"/>
</dbReference>
<dbReference type="KEGG" id="hbl:XJ32_09400"/>
<dbReference type="EMBL" id="CP019645">
    <property type="protein sequence ID" value="AQQ60267.1"/>
    <property type="molecule type" value="Genomic_DNA"/>
</dbReference>
<dbReference type="InterPro" id="IPR008319">
    <property type="entry name" value="GyrI-like_CCH_Lin2189-like"/>
</dbReference>
<dbReference type="PIRSF" id="PIRSF031644">
    <property type="entry name" value="UCP031644"/>
    <property type="match status" value="1"/>
</dbReference>
<dbReference type="Proteomes" id="UP000188298">
    <property type="component" value="Chromosome"/>
</dbReference>
<dbReference type="Gene3D" id="3.20.80.10">
    <property type="entry name" value="Regulatory factor, effector binding domain"/>
    <property type="match status" value="1"/>
</dbReference>
<feature type="domain" description="GyrI-like small molecule binding" evidence="1">
    <location>
        <begin position="26"/>
        <end position="216"/>
    </location>
</feature>
<sequence>MPTKKAAQEKFDFKKVFKDCYAPKPTPQLVSVPRFSFISVQGCGNPNEADGAYQSALQCLYALSYTIKMSKKIKALKNYVEYVVPPLEGLWWGRENGESKEHFKWQAMIAQPDFVSQEIFEYATQEVAAKKGIDSTKASLIHFEEGLCVQMLHIGSYDDEPQSLAKIKDFMMCNALQNDIGSVQGDFTRLHHEIYLNNPNKTPPHKLKTILRIPVRKIQV</sequence>
<accession>A0A1Q2LJR9</accession>
<evidence type="ECO:0000259" key="1">
    <source>
        <dbReference type="Pfam" id="PF06445"/>
    </source>
</evidence>
<dbReference type="InterPro" id="IPR011256">
    <property type="entry name" value="Reg_factor_effector_dom_sf"/>
</dbReference>
<protein>
    <submittedName>
        <fullName evidence="2">Transcriptional regulator</fullName>
    </submittedName>
</protein>
<organism evidence="2 3">
    <name type="scientific">Helicobacter bilis</name>
    <dbReference type="NCBI Taxonomy" id="37372"/>
    <lineage>
        <taxon>Bacteria</taxon>
        <taxon>Pseudomonadati</taxon>
        <taxon>Campylobacterota</taxon>
        <taxon>Epsilonproteobacteria</taxon>
        <taxon>Campylobacterales</taxon>
        <taxon>Helicobacteraceae</taxon>
        <taxon>Helicobacter</taxon>
    </lineage>
</organism>
<gene>
    <name evidence="2" type="ORF">XJ32_09400</name>
</gene>
<dbReference type="RefSeq" id="WP_077389311.1">
    <property type="nucleotide sequence ID" value="NZ_CP019645.1"/>
</dbReference>
<dbReference type="AlphaFoldDB" id="A0A1Q2LJR9"/>